<keyword evidence="1" id="KW-0732">Signal</keyword>
<dbReference type="RefSeq" id="WP_238808460.1">
    <property type="nucleotide sequence ID" value="NZ_CAKLPY010000004.1"/>
</dbReference>
<evidence type="ECO:0000313" key="3">
    <source>
        <dbReference type="Proteomes" id="UP000837932"/>
    </source>
</evidence>
<evidence type="ECO:0000256" key="1">
    <source>
        <dbReference type="SAM" id="SignalP"/>
    </source>
</evidence>
<reference evidence="2" key="1">
    <citation type="submission" date="2021-12" db="EMBL/GenBank/DDBJ databases">
        <authorList>
            <person name="Rodrigo-Torres L."/>
            <person name="Arahal R. D."/>
            <person name="Lucena T."/>
        </authorList>
    </citation>
    <scope>NUCLEOTIDE SEQUENCE</scope>
    <source>
        <strain evidence="2">CECT 8858</strain>
    </source>
</reference>
<organism evidence="2 3">
    <name type="scientific">Emticicia aquatica</name>
    <dbReference type="NCBI Taxonomy" id="1681835"/>
    <lineage>
        <taxon>Bacteria</taxon>
        <taxon>Pseudomonadati</taxon>
        <taxon>Bacteroidota</taxon>
        <taxon>Cytophagia</taxon>
        <taxon>Cytophagales</taxon>
        <taxon>Leadbetterellaceae</taxon>
        <taxon>Emticicia</taxon>
    </lineage>
</organism>
<dbReference type="Proteomes" id="UP000837932">
    <property type="component" value="Unassembled WGS sequence"/>
</dbReference>
<comment type="caution">
    <text evidence="2">The sequence shown here is derived from an EMBL/GenBank/DDBJ whole genome shotgun (WGS) entry which is preliminary data.</text>
</comment>
<protein>
    <submittedName>
        <fullName evidence="2">Uncharacterized protein</fullName>
    </submittedName>
</protein>
<accession>A0ABN8F061</accession>
<evidence type="ECO:0000313" key="2">
    <source>
        <dbReference type="EMBL" id="CAH0997651.1"/>
    </source>
</evidence>
<gene>
    <name evidence="2" type="ORF">EMA8858_03785</name>
</gene>
<proteinExistence type="predicted"/>
<keyword evidence="3" id="KW-1185">Reference proteome</keyword>
<feature type="signal peptide" evidence="1">
    <location>
        <begin position="1"/>
        <end position="19"/>
    </location>
</feature>
<dbReference type="EMBL" id="CAKLPY010000004">
    <property type="protein sequence ID" value="CAH0997651.1"/>
    <property type="molecule type" value="Genomic_DNA"/>
</dbReference>
<feature type="chain" id="PRO_5046451658" evidence="1">
    <location>
        <begin position="20"/>
        <end position="232"/>
    </location>
</feature>
<sequence length="232" mass="24880">MKKISFVLSALLISTLTFAQTAEEVVANYVKAVGGKDAIAQIKDLTMNMTGEVQGQSLEILYQKKPANKFIQTVSIAGMGEVSKTVCDGTKAQVGGMQGSQDITDAEKVKAISMQGLIVPEASYGEMGAKLTYIGKEKVGEVEAHKIEVTVGETKMLEFYDVATGLKIRQIISAETPMGKQDVTSDFSDYKDVSGVKIAHKISQDLGMMQLALTATKIQANTNLADALFTIN</sequence>
<name>A0ABN8F061_9BACT</name>